<organism evidence="1 2">
    <name type="scientific">Methylosinus sporium</name>
    <dbReference type="NCBI Taxonomy" id="428"/>
    <lineage>
        <taxon>Bacteria</taxon>
        <taxon>Pseudomonadati</taxon>
        <taxon>Pseudomonadota</taxon>
        <taxon>Alphaproteobacteria</taxon>
        <taxon>Hyphomicrobiales</taxon>
        <taxon>Methylocystaceae</taxon>
        <taxon>Methylosinus</taxon>
    </lineage>
</organism>
<dbReference type="Proteomes" id="UP000316781">
    <property type="component" value="Unassembled WGS sequence"/>
</dbReference>
<evidence type="ECO:0000313" key="2">
    <source>
        <dbReference type="Proteomes" id="UP000316781"/>
    </source>
</evidence>
<accession>A0A549T2E3</accession>
<gene>
    <name evidence="1" type="ORF">FM996_05820</name>
</gene>
<evidence type="ECO:0000313" key="1">
    <source>
        <dbReference type="EMBL" id="TRL36037.1"/>
    </source>
</evidence>
<evidence type="ECO:0008006" key="3">
    <source>
        <dbReference type="Google" id="ProtNLM"/>
    </source>
</evidence>
<reference evidence="1 2" key="1">
    <citation type="submission" date="2019-07" db="EMBL/GenBank/DDBJ databases">
        <title>Ln-dependent methylotrophs.</title>
        <authorList>
            <person name="Tani A."/>
        </authorList>
    </citation>
    <scope>NUCLEOTIDE SEQUENCE [LARGE SCALE GENOMIC DNA]</scope>
    <source>
        <strain evidence="1 2">SM89A</strain>
    </source>
</reference>
<dbReference type="AlphaFoldDB" id="A0A549T2E3"/>
<sequence>MREAVDCARMDHARKTVNLEIISFSYLATAGAGSAFPGSFGATDRGTFEVKRPDAIKPLLHGAKANEISAGAWLRRVTSRMLPREGVVTYSVVVEERPSFVERRREARRPVHLQSGKILDGGERFLTEFLYKNRTGGGIRLRLAQRVPLPRSILLYDDQQGALLAANVVWQSGVDAGCRMRGRWPHNEKLLLRMSGPYYAVQ</sequence>
<proteinExistence type="predicted"/>
<name>A0A549T2E3_METSR</name>
<protein>
    <recommendedName>
        <fullName evidence="3">PilZ domain-containing protein</fullName>
    </recommendedName>
</protein>
<dbReference type="EMBL" id="VJMF01000024">
    <property type="protein sequence ID" value="TRL36037.1"/>
    <property type="molecule type" value="Genomic_DNA"/>
</dbReference>
<comment type="caution">
    <text evidence="1">The sequence shown here is derived from an EMBL/GenBank/DDBJ whole genome shotgun (WGS) entry which is preliminary data.</text>
</comment>
<dbReference type="RefSeq" id="WP_142862239.1">
    <property type="nucleotide sequence ID" value="NZ_VJMF01000024.1"/>
</dbReference>